<dbReference type="AlphaFoldDB" id="A0A0F3GSV8"/>
<dbReference type="Proteomes" id="UP000033423">
    <property type="component" value="Unassembled WGS sequence"/>
</dbReference>
<comment type="caution">
    <text evidence="1">The sequence shown here is derived from an EMBL/GenBank/DDBJ whole genome shotgun (WGS) entry which is preliminary data.</text>
</comment>
<proteinExistence type="predicted"/>
<gene>
    <name evidence="1" type="ORF">MBAV_002716</name>
</gene>
<name>A0A0F3GSV8_9BACT</name>
<organism evidence="1 2">
    <name type="scientific">Candidatus Magnetobacterium bavaricum</name>
    <dbReference type="NCBI Taxonomy" id="29290"/>
    <lineage>
        <taxon>Bacteria</taxon>
        <taxon>Pseudomonadati</taxon>
        <taxon>Nitrospirota</taxon>
        <taxon>Thermodesulfovibrionia</taxon>
        <taxon>Thermodesulfovibrionales</taxon>
        <taxon>Candidatus Magnetobacteriaceae</taxon>
        <taxon>Candidatus Magnetobacterium</taxon>
    </lineage>
</organism>
<keyword evidence="2" id="KW-1185">Reference proteome</keyword>
<feature type="non-terminal residue" evidence="1">
    <location>
        <position position="1"/>
    </location>
</feature>
<protein>
    <submittedName>
        <fullName evidence="1">Uncharacterized protein</fullName>
    </submittedName>
</protein>
<evidence type="ECO:0000313" key="1">
    <source>
        <dbReference type="EMBL" id="KJU85090.1"/>
    </source>
</evidence>
<evidence type="ECO:0000313" key="2">
    <source>
        <dbReference type="Proteomes" id="UP000033423"/>
    </source>
</evidence>
<accession>A0A0F3GSV8</accession>
<reference evidence="1 2" key="1">
    <citation type="submission" date="2015-02" db="EMBL/GenBank/DDBJ databases">
        <title>Single-cell genomics of uncultivated deep-branching MTB reveals a conserved set of magnetosome genes.</title>
        <authorList>
            <person name="Kolinko S."/>
            <person name="Richter M."/>
            <person name="Glockner F.O."/>
            <person name="Brachmann A."/>
            <person name="Schuler D."/>
        </authorList>
    </citation>
    <scope>NUCLEOTIDE SEQUENCE [LARGE SCALE GENOMIC DNA]</scope>
    <source>
        <strain evidence="1">TM-1</strain>
    </source>
</reference>
<sequence length="69" mass="7527">GELIYEGPAMLAWSPGVFHRVCSGAEGSLSLNFAIHHDGFSLEDNFDIYEVDVAGATCRVVRHGYADQK</sequence>
<dbReference type="EMBL" id="LACI01001164">
    <property type="protein sequence ID" value="KJU85090.1"/>
    <property type="molecule type" value="Genomic_DNA"/>
</dbReference>